<accession>F6DA26</accession>
<proteinExistence type="predicted"/>
<dbReference type="HOGENOM" id="CLU_1814919_0_0_6"/>
<sequence length="142" mass="16482">MSCCSKGFCNFQFPPGPPLTDYSVASLEANYLFLPYGTLLQEEEVVRIWMESGKTKEVIVVGKWPVTFDAKGAHVKARDQELPWQLVALDTGFEYEDIMAWPQHDLFNPTTQPVVLEFKHPIEYKPSLKMRWLELLYKIRNL</sequence>
<name>F6DA26_THICA</name>
<dbReference type="OrthoDB" id="5612202at2"/>
<dbReference type="Proteomes" id="UP000009232">
    <property type="component" value="Chromosome"/>
</dbReference>
<gene>
    <name evidence="1" type="ordered locus">Thicy_1395</name>
</gene>
<keyword evidence="2" id="KW-1185">Reference proteome</keyword>
<dbReference type="RefSeq" id="WP_013835932.1">
    <property type="nucleotide sequence ID" value="NC_015581.1"/>
</dbReference>
<evidence type="ECO:0000313" key="2">
    <source>
        <dbReference type="Proteomes" id="UP000009232"/>
    </source>
</evidence>
<dbReference type="eggNOG" id="ENOG5033VSD">
    <property type="taxonomic scope" value="Bacteria"/>
</dbReference>
<reference evidence="1 2" key="1">
    <citation type="submission" date="2011-05" db="EMBL/GenBank/DDBJ databases">
        <title>Complete sequence of Thioalkalimicrobium cyclicum ALM1.</title>
        <authorList>
            <consortium name="US DOE Joint Genome Institute"/>
            <person name="Lucas S."/>
            <person name="Han J."/>
            <person name="Lapidus A."/>
            <person name="Cheng J.-F."/>
            <person name="Goodwin L."/>
            <person name="Pitluck S."/>
            <person name="Peters L."/>
            <person name="Mikhailova N."/>
            <person name="Davenport K."/>
            <person name="Han C."/>
            <person name="Tapia R."/>
            <person name="Land M."/>
            <person name="Hauser L."/>
            <person name="Kyrpides N."/>
            <person name="Ivanova N."/>
            <person name="Pagani I."/>
            <person name="Kappler U."/>
            <person name="Woyke T."/>
        </authorList>
    </citation>
    <scope>NUCLEOTIDE SEQUENCE [LARGE SCALE GENOMIC DNA]</scope>
    <source>
        <strain evidence="2">DSM 14477 / JCM 11371 / ALM1</strain>
    </source>
</reference>
<protein>
    <submittedName>
        <fullName evidence="1">Uncharacterized protein</fullName>
    </submittedName>
</protein>
<dbReference type="KEGG" id="tcy:Thicy_1395"/>
<dbReference type="EMBL" id="CP002776">
    <property type="protein sequence ID" value="AEG32157.1"/>
    <property type="molecule type" value="Genomic_DNA"/>
</dbReference>
<organism evidence="1 2">
    <name type="scientific">Thiomicrospira cyclica (strain DSM 14477 / JCM 11371 / ALM1)</name>
    <name type="common">Thioalkalimicrobium cyclicum</name>
    <dbReference type="NCBI Taxonomy" id="717773"/>
    <lineage>
        <taxon>Bacteria</taxon>
        <taxon>Pseudomonadati</taxon>
        <taxon>Pseudomonadota</taxon>
        <taxon>Gammaproteobacteria</taxon>
        <taxon>Thiotrichales</taxon>
        <taxon>Piscirickettsiaceae</taxon>
        <taxon>Thiomicrospira</taxon>
    </lineage>
</organism>
<evidence type="ECO:0000313" key="1">
    <source>
        <dbReference type="EMBL" id="AEG32157.1"/>
    </source>
</evidence>
<dbReference type="AlphaFoldDB" id="F6DA26"/>